<evidence type="ECO:0000313" key="2">
    <source>
        <dbReference type="EMBL" id="SFN76967.1"/>
    </source>
</evidence>
<sequence>MTCRQRKVLTAVPSFSKDLPPTLSDLISASDTLHAAMPPAAPTYRFGFLRNITLEGIEPYLRYHMLRMGLRPDLIFGGYGSMRQDLMLPDSPLVKHCPDILVTALMLEELDPRYGFPGWNSAHSREELNSIFDALSASDAPTISLNTFIVPFHPETGALIAAPDAAGEVARLNEFVRAFVREHSPRFCLMDWDRLAHRIGEAEAMDYRYWYISKAPFKRSFLDALARELMKVVLALKGHGKKCLVLDCDNTLWGGIVGEDGIEGIHLDAHDYPGRAYYDFQKTVLQLAERGVLVTLCSKNNEQDVLDVLDKHPWSLLKRDHLSGFRINWEDKAANLAELAKELNIGLDAFVFVDDNPRELELIRQVLPQVTILQVPDRLYEYPALLRRDGLFDRLITSQEDKLRTSLYQTEGKRKAELNQHPDLESYLSSLGLTAAIHLATDGEAMRVVQLTQKTNQFNLTTRRYSDHDVAKFRASADACVYTLSASDRFGSLGLVGVFIAARRQDAAVVDSLLMSCRALGRRLEFAFVLECMRRIVADWGILSWEAEYLSTAKNSQAADFWNTLGFALLEQTEGRRRYGLPASMPKMDLPGFIHIERE</sequence>
<dbReference type="GO" id="GO:0016788">
    <property type="term" value="F:hydrolase activity, acting on ester bonds"/>
    <property type="evidence" value="ECO:0007669"/>
    <property type="project" value="UniProtKB-ARBA"/>
</dbReference>
<reference evidence="3" key="1">
    <citation type="submission" date="2016-10" db="EMBL/GenBank/DDBJ databases">
        <authorList>
            <person name="Varghese N."/>
        </authorList>
    </citation>
    <scope>NUCLEOTIDE SEQUENCE [LARGE SCALE GENOMIC DNA]</scope>
    <source>
        <strain evidence="3">Nsp8</strain>
    </source>
</reference>
<gene>
    <name evidence="2" type="ORF">SAMN05216386_1776</name>
</gene>
<dbReference type="Gene3D" id="3.40.50.1000">
    <property type="entry name" value="HAD superfamily/HAD-like"/>
    <property type="match status" value="1"/>
</dbReference>
<dbReference type="EMBL" id="FOVJ01000003">
    <property type="protein sequence ID" value="SFN76967.1"/>
    <property type="molecule type" value="Genomic_DNA"/>
</dbReference>
<feature type="domain" description="FCP1 homology" evidence="1">
    <location>
        <begin position="242"/>
        <end position="362"/>
    </location>
</feature>
<dbReference type="Proteomes" id="UP000183107">
    <property type="component" value="Unassembled WGS sequence"/>
</dbReference>
<dbReference type="NCBIfam" id="TIGR01686">
    <property type="entry name" value="FkbH"/>
    <property type="match status" value="1"/>
</dbReference>
<dbReference type="InterPro" id="IPR036514">
    <property type="entry name" value="SGNH_hydro_sf"/>
</dbReference>
<dbReference type="AlphaFoldDB" id="A0A1I5BQN8"/>
<proteinExistence type="predicted"/>
<dbReference type="InterPro" id="IPR004274">
    <property type="entry name" value="FCP1_dom"/>
</dbReference>
<keyword evidence="3" id="KW-1185">Reference proteome</keyword>
<protein>
    <submittedName>
        <fullName evidence="2">HAD-superfamily phosphatase, subfamily IIIC/FkbH-like domain-containing protein</fullName>
    </submittedName>
</protein>
<dbReference type="NCBIfam" id="TIGR01681">
    <property type="entry name" value="HAD-SF-IIIC"/>
    <property type="match status" value="1"/>
</dbReference>
<name>A0A1I5BQN8_9PROT</name>
<dbReference type="Gene3D" id="3.40.50.1110">
    <property type="entry name" value="SGNH hydrolase"/>
    <property type="match status" value="1"/>
</dbReference>
<dbReference type="InterPro" id="IPR036412">
    <property type="entry name" value="HAD-like_sf"/>
</dbReference>
<dbReference type="Pfam" id="PF03031">
    <property type="entry name" value="NIF"/>
    <property type="match status" value="1"/>
</dbReference>
<dbReference type="InterPro" id="IPR010033">
    <property type="entry name" value="HAD_SF_ppase_IIIC"/>
</dbReference>
<dbReference type="STRING" id="1266925.GCA_000619905_01933"/>
<dbReference type="SUPFAM" id="SSF56784">
    <property type="entry name" value="HAD-like"/>
    <property type="match status" value="1"/>
</dbReference>
<dbReference type="InterPro" id="IPR010037">
    <property type="entry name" value="FkbH_domain"/>
</dbReference>
<evidence type="ECO:0000259" key="1">
    <source>
        <dbReference type="Pfam" id="PF03031"/>
    </source>
</evidence>
<evidence type="ECO:0000313" key="3">
    <source>
        <dbReference type="Proteomes" id="UP000183107"/>
    </source>
</evidence>
<dbReference type="InterPro" id="IPR023214">
    <property type="entry name" value="HAD_sf"/>
</dbReference>
<organism evidence="2 3">
    <name type="scientific">Nitrosospira briensis</name>
    <dbReference type="NCBI Taxonomy" id="35799"/>
    <lineage>
        <taxon>Bacteria</taxon>
        <taxon>Pseudomonadati</taxon>
        <taxon>Pseudomonadota</taxon>
        <taxon>Betaproteobacteria</taxon>
        <taxon>Nitrosomonadales</taxon>
        <taxon>Nitrosomonadaceae</taxon>
        <taxon>Nitrosospira</taxon>
    </lineage>
</organism>
<accession>A0A1I5BQN8</accession>